<protein>
    <submittedName>
        <fullName evidence="1">Uncharacterized protein</fullName>
    </submittedName>
</protein>
<evidence type="ECO:0000313" key="1">
    <source>
        <dbReference type="EMBL" id="QHT74821.1"/>
    </source>
</evidence>
<name>A0A6C0H2P1_9ZZZZ</name>
<proteinExistence type="predicted"/>
<reference evidence="1" key="1">
    <citation type="journal article" date="2020" name="Nature">
        <title>Giant virus diversity and host interactions through global metagenomics.</title>
        <authorList>
            <person name="Schulz F."/>
            <person name="Roux S."/>
            <person name="Paez-Espino D."/>
            <person name="Jungbluth S."/>
            <person name="Walsh D.A."/>
            <person name="Denef V.J."/>
            <person name="McMahon K.D."/>
            <person name="Konstantinidis K.T."/>
            <person name="Eloe-Fadrosh E.A."/>
            <person name="Kyrpides N.C."/>
            <person name="Woyke T."/>
        </authorList>
    </citation>
    <scope>NUCLEOTIDE SEQUENCE</scope>
    <source>
        <strain evidence="1">GVMAG-M-3300023179-62</strain>
    </source>
</reference>
<dbReference type="AlphaFoldDB" id="A0A6C0H2P1"/>
<sequence length="90" mass="9691">MHHHYHEANSSVGGSACSYAQLSRYHSPGLQLPMASAQTGNNTYIVPVFGASGYSALVHSPHSFGGYPNINAAYKSDGNCFPVYHKMNCQ</sequence>
<organism evidence="1">
    <name type="scientific">viral metagenome</name>
    <dbReference type="NCBI Taxonomy" id="1070528"/>
    <lineage>
        <taxon>unclassified sequences</taxon>
        <taxon>metagenomes</taxon>
        <taxon>organismal metagenomes</taxon>
    </lineage>
</organism>
<accession>A0A6C0H2P1</accession>
<dbReference type="EMBL" id="MN739858">
    <property type="protein sequence ID" value="QHT74821.1"/>
    <property type="molecule type" value="Genomic_DNA"/>
</dbReference>